<evidence type="ECO:0000313" key="4">
    <source>
        <dbReference type="Proteomes" id="UP001163046"/>
    </source>
</evidence>
<protein>
    <submittedName>
        <fullName evidence="3">Uncharacterized protein</fullName>
    </submittedName>
</protein>
<proteinExistence type="predicted"/>
<name>A0A9X0A0N6_9CNID</name>
<feature type="region of interest" description="Disordered" evidence="2">
    <location>
        <begin position="149"/>
        <end position="172"/>
    </location>
</feature>
<organism evidence="3 4">
    <name type="scientific">Desmophyllum pertusum</name>
    <dbReference type="NCBI Taxonomy" id="174260"/>
    <lineage>
        <taxon>Eukaryota</taxon>
        <taxon>Metazoa</taxon>
        <taxon>Cnidaria</taxon>
        <taxon>Anthozoa</taxon>
        <taxon>Hexacorallia</taxon>
        <taxon>Scleractinia</taxon>
        <taxon>Caryophylliina</taxon>
        <taxon>Caryophylliidae</taxon>
        <taxon>Desmophyllum</taxon>
    </lineage>
</organism>
<dbReference type="EMBL" id="MU825409">
    <property type="protein sequence ID" value="KAJ7390965.1"/>
    <property type="molecule type" value="Genomic_DNA"/>
</dbReference>
<evidence type="ECO:0000256" key="1">
    <source>
        <dbReference type="SAM" id="Coils"/>
    </source>
</evidence>
<comment type="caution">
    <text evidence="3">The sequence shown here is derived from an EMBL/GenBank/DDBJ whole genome shotgun (WGS) entry which is preliminary data.</text>
</comment>
<dbReference type="AlphaFoldDB" id="A0A9X0A0N6"/>
<evidence type="ECO:0000256" key="2">
    <source>
        <dbReference type="SAM" id="MobiDB-lite"/>
    </source>
</evidence>
<feature type="coiled-coil region" evidence="1">
    <location>
        <begin position="196"/>
        <end position="223"/>
    </location>
</feature>
<sequence>MEDSEILSKRRKLDMSGGESSGHNGKNTSPLSKDSNVQETKTCQNEASQNKEIKWNFKLVRPEVLKRYRRIVDGLDCTVPLSNRSSENETLQLPQNGLTPSKEEKKESAFAPKRKLNQDHVIKQNVDKETISAAFVLPKNCPALMTVSHENTGSNSRESNNGCTNTWQHSSELSIPRPLTKDDVRHEIRTLIREHAREAIDKVASLKSRVSKLESENRCLKHRVKMLYKALKEALVKEKPKKVIPAILTTTTVQSKPPVKPKESVCLESRLPTKLQSIASIKDGAFQAFQKINDSHALVVKQVTRHVKRVHRRQLLYLGPKYGYNVTPCHHQSNTESLKIRTQYPALAQVCLVRSHP</sequence>
<evidence type="ECO:0000313" key="3">
    <source>
        <dbReference type="EMBL" id="KAJ7390965.1"/>
    </source>
</evidence>
<gene>
    <name evidence="3" type="ORF">OS493_020985</name>
</gene>
<dbReference type="Proteomes" id="UP001163046">
    <property type="component" value="Unassembled WGS sequence"/>
</dbReference>
<feature type="compositionally biased region" description="Polar residues" evidence="2">
    <location>
        <begin position="21"/>
        <end position="47"/>
    </location>
</feature>
<feature type="region of interest" description="Disordered" evidence="2">
    <location>
        <begin position="1"/>
        <end position="47"/>
    </location>
</feature>
<keyword evidence="4" id="KW-1185">Reference proteome</keyword>
<feature type="region of interest" description="Disordered" evidence="2">
    <location>
        <begin position="79"/>
        <end position="112"/>
    </location>
</feature>
<reference evidence="3" key="1">
    <citation type="submission" date="2023-01" db="EMBL/GenBank/DDBJ databases">
        <title>Genome assembly of the deep-sea coral Lophelia pertusa.</title>
        <authorList>
            <person name="Herrera S."/>
            <person name="Cordes E."/>
        </authorList>
    </citation>
    <scope>NUCLEOTIDE SEQUENCE</scope>
    <source>
        <strain evidence="3">USNM1676648</strain>
        <tissue evidence="3">Polyp</tissue>
    </source>
</reference>
<feature type="compositionally biased region" description="Polar residues" evidence="2">
    <location>
        <begin position="80"/>
        <end position="99"/>
    </location>
</feature>
<dbReference type="OrthoDB" id="5985613at2759"/>
<accession>A0A9X0A0N6</accession>
<keyword evidence="1" id="KW-0175">Coiled coil</keyword>